<keyword evidence="5" id="KW-1185">Reference proteome</keyword>
<reference evidence="4 5" key="2">
    <citation type="submission" date="2015-02" db="EMBL/GenBank/DDBJ databases">
        <title>The complete genome of Sphingomonas hengshuiensis sp. WHSC-8 isolated from soil of Hengshui Lake.</title>
        <authorList>
            <person name="Wei S."/>
            <person name="Guo J."/>
            <person name="Su C."/>
            <person name="Wu R."/>
            <person name="Zhang Z."/>
            <person name="Liang K."/>
            <person name="Li H."/>
            <person name="Wang T."/>
            <person name="Liu H."/>
            <person name="Zhang C."/>
            <person name="Li Z."/>
            <person name="Wang Q."/>
            <person name="Meng J."/>
        </authorList>
    </citation>
    <scope>NUCLEOTIDE SEQUENCE [LARGE SCALE GENOMIC DNA]</scope>
    <source>
        <strain evidence="4 5">WHSC-8</strain>
    </source>
</reference>
<evidence type="ECO:0000256" key="1">
    <source>
        <dbReference type="ARBA" id="ARBA00022553"/>
    </source>
</evidence>
<dbReference type="AlphaFoldDB" id="A0A7U4LFZ9"/>
<evidence type="ECO:0000259" key="3">
    <source>
        <dbReference type="PROSITE" id="PS50110"/>
    </source>
</evidence>
<evidence type="ECO:0000313" key="5">
    <source>
        <dbReference type="Proteomes" id="UP000032300"/>
    </source>
</evidence>
<dbReference type="Proteomes" id="UP000032300">
    <property type="component" value="Chromosome"/>
</dbReference>
<dbReference type="PANTHER" id="PTHR44591">
    <property type="entry name" value="STRESS RESPONSE REGULATOR PROTEIN 1"/>
    <property type="match status" value="1"/>
</dbReference>
<dbReference type="PANTHER" id="PTHR44591:SF25">
    <property type="entry name" value="CHEMOTAXIS TWO-COMPONENT RESPONSE REGULATOR"/>
    <property type="match status" value="1"/>
</dbReference>
<reference evidence="4 5" key="1">
    <citation type="journal article" date="2015" name="Int. J. Syst. Evol. Microbiol.">
        <title>Sphingomonas hengshuiensis sp. nov., isolated from lake wetland.</title>
        <authorList>
            <person name="Wei S."/>
            <person name="Wang T."/>
            <person name="Liu H."/>
            <person name="Zhang C."/>
            <person name="Guo J."/>
            <person name="Wang Q."/>
            <person name="Liang K."/>
            <person name="Zhang Z."/>
        </authorList>
    </citation>
    <scope>NUCLEOTIDE SEQUENCE [LARGE SCALE GENOMIC DNA]</scope>
    <source>
        <strain evidence="4 5">WHSC-8</strain>
    </source>
</reference>
<gene>
    <name evidence="4" type="ORF">TS85_16455</name>
</gene>
<protein>
    <recommendedName>
        <fullName evidence="3">Response regulatory domain-containing protein</fullName>
    </recommendedName>
</protein>
<organism evidence="4 5">
    <name type="scientific">Sphingomonas hengshuiensis</name>
    <dbReference type="NCBI Taxonomy" id="1609977"/>
    <lineage>
        <taxon>Bacteria</taxon>
        <taxon>Pseudomonadati</taxon>
        <taxon>Pseudomonadota</taxon>
        <taxon>Alphaproteobacteria</taxon>
        <taxon>Sphingomonadales</taxon>
        <taxon>Sphingomonadaceae</taxon>
        <taxon>Sphingomonas</taxon>
    </lineage>
</organism>
<dbReference type="GO" id="GO:0000160">
    <property type="term" value="P:phosphorelay signal transduction system"/>
    <property type="evidence" value="ECO:0007669"/>
    <property type="project" value="InterPro"/>
</dbReference>
<evidence type="ECO:0000313" key="4">
    <source>
        <dbReference type="EMBL" id="AJP73047.1"/>
    </source>
</evidence>
<dbReference type="PROSITE" id="PS50110">
    <property type="entry name" value="RESPONSE_REGULATORY"/>
    <property type="match status" value="1"/>
</dbReference>
<dbReference type="EMBL" id="CP010836">
    <property type="protein sequence ID" value="AJP73047.1"/>
    <property type="molecule type" value="Genomic_DNA"/>
</dbReference>
<dbReference type="InterPro" id="IPR011006">
    <property type="entry name" value="CheY-like_superfamily"/>
</dbReference>
<dbReference type="OrthoDB" id="9797885at2"/>
<evidence type="ECO:0000256" key="2">
    <source>
        <dbReference type="PROSITE-ProRule" id="PRU00169"/>
    </source>
</evidence>
<proteinExistence type="predicted"/>
<dbReference type="Gene3D" id="3.40.50.2300">
    <property type="match status" value="1"/>
</dbReference>
<feature type="domain" description="Response regulatory" evidence="3">
    <location>
        <begin position="11"/>
        <end position="125"/>
    </location>
</feature>
<sequence>MPDTKPIPRPRVLLVEDDDGVRRSIHLMLNGKGFEVRSYSAAAPLLADPTIDEAAYLIADYRLPDSDGLGVLRALQRIGWTGRSVLMTAYPSGTLREAALACGYDAILEKPVPQHQLLAAITGAEKE</sequence>
<dbReference type="InterPro" id="IPR001789">
    <property type="entry name" value="Sig_transdc_resp-reg_receiver"/>
</dbReference>
<feature type="modified residue" description="4-aspartylphosphate" evidence="2">
    <location>
        <position position="60"/>
    </location>
</feature>
<dbReference type="SUPFAM" id="SSF52172">
    <property type="entry name" value="CheY-like"/>
    <property type="match status" value="1"/>
</dbReference>
<dbReference type="KEGG" id="sphi:TS85_16455"/>
<dbReference type="InterPro" id="IPR050595">
    <property type="entry name" value="Bact_response_regulator"/>
</dbReference>
<keyword evidence="1 2" id="KW-0597">Phosphoprotein</keyword>
<dbReference type="SMART" id="SM00448">
    <property type="entry name" value="REC"/>
    <property type="match status" value="1"/>
</dbReference>
<dbReference type="RefSeq" id="WP_044333712.1">
    <property type="nucleotide sequence ID" value="NZ_CP010836.1"/>
</dbReference>
<name>A0A7U4LFZ9_9SPHN</name>
<dbReference type="Pfam" id="PF00072">
    <property type="entry name" value="Response_reg"/>
    <property type="match status" value="1"/>
</dbReference>
<accession>A0A7U4LFZ9</accession>